<evidence type="ECO:0000313" key="7">
    <source>
        <dbReference type="EMBL" id="GAA3564292.1"/>
    </source>
</evidence>
<reference evidence="8" key="1">
    <citation type="journal article" date="2019" name="Int. J. Syst. Evol. Microbiol.">
        <title>The Global Catalogue of Microorganisms (GCM) 10K type strain sequencing project: providing services to taxonomists for standard genome sequencing and annotation.</title>
        <authorList>
            <consortium name="The Broad Institute Genomics Platform"/>
            <consortium name="The Broad Institute Genome Sequencing Center for Infectious Disease"/>
            <person name="Wu L."/>
            <person name="Ma J."/>
        </authorList>
    </citation>
    <scope>NUCLEOTIDE SEQUENCE [LARGE SCALE GENOMIC DNA]</scope>
    <source>
        <strain evidence="8">JCM 17111</strain>
    </source>
</reference>
<dbReference type="RefSeq" id="WP_345005142.1">
    <property type="nucleotide sequence ID" value="NZ_BAABCY010000034.1"/>
</dbReference>
<sequence>MQKIATTTWIILIILTISSALIFKLDGSYVTIIILILSALKFLGISFQFMEMKKAHMAWKTIIISFIIVFVMGQLLIIA</sequence>
<comment type="subcellular location">
    <subcellularLocation>
        <location evidence="1">Cell membrane</location>
        <topology evidence="1">Multi-pass membrane protein</topology>
    </subcellularLocation>
</comment>
<keyword evidence="8" id="KW-1185">Reference proteome</keyword>
<keyword evidence="3 6" id="KW-0812">Transmembrane</keyword>
<feature type="transmembrane region" description="Helical" evidence="6">
    <location>
        <begin position="30"/>
        <end position="50"/>
    </location>
</feature>
<accession>A0ABP6XAZ7</accession>
<keyword evidence="2" id="KW-1003">Cell membrane</keyword>
<evidence type="ECO:0000256" key="3">
    <source>
        <dbReference type="ARBA" id="ARBA00022692"/>
    </source>
</evidence>
<evidence type="ECO:0000256" key="4">
    <source>
        <dbReference type="ARBA" id="ARBA00022989"/>
    </source>
</evidence>
<evidence type="ECO:0000256" key="6">
    <source>
        <dbReference type="SAM" id="Phobius"/>
    </source>
</evidence>
<dbReference type="InterPro" id="IPR005171">
    <property type="entry name" value="Cyt_c_oxidase_su4_prok"/>
</dbReference>
<keyword evidence="5 6" id="KW-0472">Membrane</keyword>
<comment type="caution">
    <text evidence="7">The sequence shown here is derived from an EMBL/GenBank/DDBJ whole genome shotgun (WGS) entry which is preliminary data.</text>
</comment>
<feature type="transmembrane region" description="Helical" evidence="6">
    <location>
        <begin position="57"/>
        <end position="78"/>
    </location>
</feature>
<dbReference type="EMBL" id="BAABCY010000034">
    <property type="protein sequence ID" value="GAA3564292.1"/>
    <property type="molecule type" value="Genomic_DNA"/>
</dbReference>
<evidence type="ECO:0000313" key="8">
    <source>
        <dbReference type="Proteomes" id="UP001500954"/>
    </source>
</evidence>
<dbReference type="Pfam" id="PF03626">
    <property type="entry name" value="COX4_pro"/>
    <property type="match status" value="1"/>
</dbReference>
<name>A0ABP6XAZ7_9FLAO</name>
<organism evidence="7 8">
    <name type="scientific">Snuella lapsa</name>
    <dbReference type="NCBI Taxonomy" id="870481"/>
    <lineage>
        <taxon>Bacteria</taxon>
        <taxon>Pseudomonadati</taxon>
        <taxon>Bacteroidota</taxon>
        <taxon>Flavobacteriia</taxon>
        <taxon>Flavobacteriales</taxon>
        <taxon>Flavobacteriaceae</taxon>
        <taxon>Snuella</taxon>
    </lineage>
</organism>
<protein>
    <recommendedName>
        <fullName evidence="9">Cytochrome c oxidase subunit IV</fullName>
    </recommendedName>
</protein>
<evidence type="ECO:0000256" key="5">
    <source>
        <dbReference type="ARBA" id="ARBA00023136"/>
    </source>
</evidence>
<keyword evidence="4 6" id="KW-1133">Transmembrane helix</keyword>
<evidence type="ECO:0008006" key="9">
    <source>
        <dbReference type="Google" id="ProtNLM"/>
    </source>
</evidence>
<evidence type="ECO:0000256" key="2">
    <source>
        <dbReference type="ARBA" id="ARBA00022475"/>
    </source>
</evidence>
<evidence type="ECO:0000256" key="1">
    <source>
        <dbReference type="ARBA" id="ARBA00004651"/>
    </source>
</evidence>
<dbReference type="Proteomes" id="UP001500954">
    <property type="component" value="Unassembled WGS sequence"/>
</dbReference>
<gene>
    <name evidence="7" type="ORF">GCM10022395_13570</name>
</gene>
<proteinExistence type="predicted"/>